<accession>A0A061HEC2</accession>
<reference evidence="4" key="1">
    <citation type="journal article" date="2013" name="Nat. Genet.">
        <title>The wheat powdery mildew genome shows the unique evolution of an obligate biotroph.</title>
        <authorList>
            <person name="Wicker T."/>
            <person name="Oberhaensli S."/>
            <person name="Parlange F."/>
            <person name="Buchmann J.P."/>
            <person name="Shatalina M."/>
            <person name="Roffler S."/>
            <person name="Ben-David R."/>
            <person name="Dolezel J."/>
            <person name="Simkova H."/>
            <person name="Schulze-Lefert P."/>
            <person name="Spanu P.D."/>
            <person name="Bruggmann R."/>
            <person name="Amselem J."/>
            <person name="Quesneville H."/>
            <person name="Ver Loren van Themaat E."/>
            <person name="Paape T."/>
            <person name="Shimizu K.K."/>
            <person name="Keller B."/>
        </authorList>
    </citation>
    <scope>NUCLEOTIDE SEQUENCE [LARGE SCALE GENOMIC DNA]</scope>
    <source>
        <strain evidence="4">96224</strain>
    </source>
</reference>
<evidence type="ECO:0000313" key="4">
    <source>
        <dbReference type="Proteomes" id="UP000053110"/>
    </source>
</evidence>
<feature type="signal peptide" evidence="1">
    <location>
        <begin position="1"/>
        <end position="16"/>
    </location>
</feature>
<proteinExistence type="predicted"/>
<evidence type="ECO:0000256" key="1">
    <source>
        <dbReference type="SAM" id="SignalP"/>
    </source>
</evidence>
<dbReference type="EMBL" id="KE375190">
    <property type="protein sequence ID" value="EPQ62138.1"/>
    <property type="molecule type" value="Genomic_DNA"/>
</dbReference>
<name>A0A061HEC2_BLUGR</name>
<feature type="non-terminal residue" evidence="3">
    <location>
        <position position="386"/>
    </location>
</feature>
<evidence type="ECO:0000313" key="3">
    <source>
        <dbReference type="EMBL" id="SUZ13179.1"/>
    </source>
</evidence>
<reference evidence="2" key="2">
    <citation type="submission" date="2013-01" db="EMBL/GenBank/DDBJ databases">
        <title>The wheat powdery mildew genome reveals unique evolution of an obligate biotroph.</title>
        <authorList>
            <person name="Oberhaensli S."/>
            <person name="Wicker T."/>
            <person name="Keller B."/>
        </authorList>
    </citation>
    <scope>NUCLEOTIDE SEQUENCE</scope>
    <source>
        <strain evidence="2">96224</strain>
    </source>
</reference>
<feature type="chain" id="PRO_5044538673" evidence="1">
    <location>
        <begin position="17"/>
        <end position="386"/>
    </location>
</feature>
<reference evidence="3" key="3">
    <citation type="submission" date="2018-07" db="EMBL/GenBank/DDBJ databases">
        <authorList>
            <person name="Quirk P.G."/>
            <person name="Krulwich T.A."/>
        </authorList>
    </citation>
    <scope>NUCLEOTIDE SEQUENCE</scope>
    <source>
        <strain evidence="3">96224</strain>
    </source>
</reference>
<keyword evidence="1" id="KW-0732">Signal</keyword>
<dbReference type="Proteomes" id="UP000053110">
    <property type="component" value="Unassembled WGS sequence"/>
</dbReference>
<evidence type="ECO:0000313" key="2">
    <source>
        <dbReference type="EMBL" id="EPQ62138.1"/>
    </source>
</evidence>
<dbReference type="EMBL" id="UIGY01000221">
    <property type="protein sequence ID" value="SUZ13179.1"/>
    <property type="molecule type" value="Genomic_DNA"/>
</dbReference>
<sequence>MAVEVAFGLLQIFAAGQLIASAINDKPDVSDFYNIRMEIGNTPDAGGNPPTVVLRDFAQTEFRGVLQGTSEDPEDQCRNNRILTLGTFKPSDRKIFNGLKSGEAPVNAIPTANGFNFKSVDVQGGGNSICISNFIFKGSESQARADQIFLPIGNLGRICGFKWNWGTNLGGQRQECIWLNSDTDNGAKSLRVLHLDMEKIADIFNSGTTEELKAVNETTLCSLFGDSFGTIANFNDCARSPGDEIKARDISTSSIPLVDIDSKDFLSSSSSGTFSGAGFMSRDHKVFESKSKLFSEVTFRQETVSRKKKRSMSPIGTKNGEFNPILQSRSLRSKLNRLKSKARKLKKLDKIIKRESGDNTITVNQCKATVDGSVPLCKTQNMVAQV</sequence>
<dbReference type="OrthoDB" id="4793227at2759"/>
<dbReference type="HOGENOM" id="CLU_715684_0_0_1"/>
<dbReference type="AlphaFoldDB" id="A0A061HEC2"/>
<gene>
    <name evidence="2" type="ORF">BGT96224_ASP20209</name>
    <name evidence="3" type="ORF">BGT96224V2_LOCUS6351</name>
</gene>
<protein>
    <submittedName>
        <fullName evidence="3">BgtASP-20209</fullName>
    </submittedName>
</protein>
<organism evidence="3">
    <name type="scientific">Blumeria graminis f. sp. tritici 96224</name>
    <dbReference type="NCBI Taxonomy" id="1268274"/>
    <lineage>
        <taxon>Eukaryota</taxon>
        <taxon>Fungi</taxon>
        <taxon>Dikarya</taxon>
        <taxon>Ascomycota</taxon>
        <taxon>Pezizomycotina</taxon>
        <taxon>Leotiomycetes</taxon>
        <taxon>Erysiphales</taxon>
        <taxon>Erysiphaceae</taxon>
        <taxon>Blumeria</taxon>
    </lineage>
</organism>